<evidence type="ECO:0000313" key="2">
    <source>
        <dbReference type="EMBL" id="RNA38452.1"/>
    </source>
</evidence>
<protein>
    <submittedName>
        <fullName evidence="2">Uncharacterized protein</fullName>
    </submittedName>
</protein>
<reference evidence="2 3" key="1">
    <citation type="journal article" date="2018" name="Sci. Rep.">
        <title>Genomic signatures of local adaptation to the degree of environmental predictability in rotifers.</title>
        <authorList>
            <person name="Franch-Gras L."/>
            <person name="Hahn C."/>
            <person name="Garcia-Roger E.M."/>
            <person name="Carmona M.J."/>
            <person name="Serra M."/>
            <person name="Gomez A."/>
        </authorList>
    </citation>
    <scope>NUCLEOTIDE SEQUENCE [LARGE SCALE GENOMIC DNA]</scope>
    <source>
        <strain evidence="2">HYR1</strain>
    </source>
</reference>
<keyword evidence="3" id="KW-1185">Reference proteome</keyword>
<evidence type="ECO:0000256" key="1">
    <source>
        <dbReference type="SAM" id="Phobius"/>
    </source>
</evidence>
<keyword evidence="1" id="KW-0472">Membrane</keyword>
<dbReference type="EMBL" id="REGN01000870">
    <property type="protein sequence ID" value="RNA38452.1"/>
    <property type="molecule type" value="Genomic_DNA"/>
</dbReference>
<proteinExistence type="predicted"/>
<organism evidence="2 3">
    <name type="scientific">Brachionus plicatilis</name>
    <name type="common">Marine rotifer</name>
    <name type="synonym">Brachionus muelleri</name>
    <dbReference type="NCBI Taxonomy" id="10195"/>
    <lineage>
        <taxon>Eukaryota</taxon>
        <taxon>Metazoa</taxon>
        <taxon>Spiralia</taxon>
        <taxon>Gnathifera</taxon>
        <taxon>Rotifera</taxon>
        <taxon>Eurotatoria</taxon>
        <taxon>Monogononta</taxon>
        <taxon>Pseudotrocha</taxon>
        <taxon>Ploima</taxon>
        <taxon>Brachionidae</taxon>
        <taxon>Brachionus</taxon>
    </lineage>
</organism>
<gene>
    <name evidence="2" type="ORF">BpHYR1_047560</name>
</gene>
<feature type="transmembrane region" description="Helical" evidence="1">
    <location>
        <begin position="30"/>
        <end position="48"/>
    </location>
</feature>
<dbReference type="AlphaFoldDB" id="A0A3M7SRZ0"/>
<dbReference type="Proteomes" id="UP000276133">
    <property type="component" value="Unassembled WGS sequence"/>
</dbReference>
<comment type="caution">
    <text evidence="2">The sequence shown here is derived from an EMBL/GenBank/DDBJ whole genome shotgun (WGS) entry which is preliminary data.</text>
</comment>
<accession>A0A3M7SRZ0</accession>
<evidence type="ECO:0000313" key="3">
    <source>
        <dbReference type="Proteomes" id="UP000276133"/>
    </source>
</evidence>
<name>A0A3M7SRZ0_BRAPC</name>
<sequence length="98" mass="11195">MEWDRVVQITPANKAAGIASFLTVFTHLNLLGILRMFKLVFIIIFLSLKFRTKIIRSIIIMKYCLINNALKAEKFKNINLEKHGLVDYDGPPFTLGIA</sequence>
<keyword evidence="1" id="KW-0812">Transmembrane</keyword>
<keyword evidence="1" id="KW-1133">Transmembrane helix</keyword>